<comment type="caution">
    <text evidence="3">The sequence shown here is derived from an EMBL/GenBank/DDBJ whole genome shotgun (WGS) entry which is preliminary data.</text>
</comment>
<feature type="region of interest" description="Disordered" evidence="1">
    <location>
        <begin position="240"/>
        <end position="293"/>
    </location>
</feature>
<dbReference type="EMBL" id="QFZU02000101">
    <property type="protein sequence ID" value="RGA02974.1"/>
    <property type="molecule type" value="Genomic_DNA"/>
</dbReference>
<dbReference type="Proteomes" id="UP000262538">
    <property type="component" value="Unassembled WGS sequence"/>
</dbReference>
<feature type="compositionally biased region" description="Low complexity" evidence="1">
    <location>
        <begin position="284"/>
        <end position="293"/>
    </location>
</feature>
<keyword evidence="4" id="KW-1185">Reference proteome</keyword>
<dbReference type="RefSeq" id="WP_111701795.1">
    <property type="nucleotide sequence ID" value="NZ_QFZU02000101.1"/>
</dbReference>
<dbReference type="Pfam" id="PF01882">
    <property type="entry name" value="DUF58"/>
    <property type="match status" value="2"/>
</dbReference>
<name>A0ABX9LGF4_9ACTN</name>
<dbReference type="InterPro" id="IPR002881">
    <property type="entry name" value="DUF58"/>
</dbReference>
<evidence type="ECO:0000256" key="1">
    <source>
        <dbReference type="SAM" id="MobiDB-lite"/>
    </source>
</evidence>
<dbReference type="PANTHER" id="PTHR33608:SF3">
    <property type="entry name" value="SLR2013 PROTEIN"/>
    <property type="match status" value="1"/>
</dbReference>
<accession>A0ABX9LGF4</accession>
<feature type="domain" description="DUF58" evidence="2">
    <location>
        <begin position="193"/>
        <end position="236"/>
    </location>
</feature>
<organism evidence="3 4">
    <name type="scientific">Microbispora triticiradicis</name>
    <dbReference type="NCBI Taxonomy" id="2200763"/>
    <lineage>
        <taxon>Bacteria</taxon>
        <taxon>Bacillati</taxon>
        <taxon>Actinomycetota</taxon>
        <taxon>Actinomycetes</taxon>
        <taxon>Streptosporangiales</taxon>
        <taxon>Streptosporangiaceae</taxon>
        <taxon>Microbispora</taxon>
    </lineage>
</organism>
<protein>
    <submittedName>
        <fullName evidence="3">DUF58 domain-containing protein</fullName>
    </submittedName>
</protein>
<feature type="domain" description="DUF58" evidence="2">
    <location>
        <begin position="302"/>
        <end position="423"/>
    </location>
</feature>
<evidence type="ECO:0000259" key="2">
    <source>
        <dbReference type="Pfam" id="PF01882"/>
    </source>
</evidence>
<dbReference type="PANTHER" id="PTHR33608">
    <property type="entry name" value="BLL2464 PROTEIN"/>
    <property type="match status" value="1"/>
</dbReference>
<sequence>MALTGRAGLLAALAAIVVLLAPEPGLVVLAAALVLAALVTADLLLAGGVRGLRFHRDGDRRVRLGQSLVIGLVVDNPGPRRLRGVLRDAWQPSAGAAPRRQALDVPPGERRRLVTTLTPVRRGDREAVAVTVRSVGPLGLAARQRTFEAPWTVRVLPPFLSRRHLPARLARLRELDGRHPALVRGQGTEFDSLREYVVGDDVRSIDWRASARRSDVVVRTWRPERDRRVLIVLDTGRTSAGRIGTAPPGFGPGFAPDSGAPGSEADAGPGPGRGRGAGSGPGPARGQRAGSGAAGWPRLDWSMDAALLLAALAARAGDRVDFLAYDRAVRAQVSGASRTELLSSMVNAMAPIEVELVESDAAGMAAAVLSRARRRCLVVLLTDLNTAAMEEGLLPVLPRLSARHLVLVAAVADPRVAEMAAGRGTAEAVYDAAAAERLRGERREVTATLRRQGVEVVDALPEDIAPALADAYLALKAAGRL</sequence>
<proteinExistence type="predicted"/>
<feature type="compositionally biased region" description="Low complexity" evidence="1">
    <location>
        <begin position="253"/>
        <end position="263"/>
    </location>
</feature>
<reference evidence="3 4" key="1">
    <citation type="submission" date="2018-08" db="EMBL/GenBank/DDBJ databases">
        <title>Microbispora. triticiradicis sp. nov., a novel actinomycete isolated from the root of wheat (Triticum aestivum L.)).</title>
        <authorList>
            <person name="Han C."/>
        </authorList>
    </citation>
    <scope>NUCLEOTIDE SEQUENCE [LARGE SCALE GENOMIC DNA]</scope>
    <source>
        <strain evidence="3 4">NEAU-HRDPA2-9</strain>
    </source>
</reference>
<evidence type="ECO:0000313" key="3">
    <source>
        <dbReference type="EMBL" id="RGA02974.1"/>
    </source>
</evidence>
<feature type="compositionally biased region" description="Gly residues" evidence="1">
    <location>
        <begin position="269"/>
        <end position="283"/>
    </location>
</feature>
<evidence type="ECO:0000313" key="4">
    <source>
        <dbReference type="Proteomes" id="UP000262538"/>
    </source>
</evidence>
<gene>
    <name evidence="3" type="ORF">DI270_021880</name>
</gene>